<dbReference type="AlphaFoldDB" id="A0A1F2WPH2"/>
<dbReference type="InterPro" id="IPR027304">
    <property type="entry name" value="Trigger_fact/SurA_dom_sf"/>
</dbReference>
<evidence type="ECO:0000256" key="4">
    <source>
        <dbReference type="ARBA" id="ARBA00016902"/>
    </source>
</evidence>
<dbReference type="InterPro" id="IPR005215">
    <property type="entry name" value="Trig_fac"/>
</dbReference>
<dbReference type="GO" id="GO:0043022">
    <property type="term" value="F:ribosome binding"/>
    <property type="evidence" value="ECO:0007669"/>
    <property type="project" value="TreeGrafter"/>
</dbReference>
<evidence type="ECO:0000256" key="11">
    <source>
        <dbReference type="HAMAP-Rule" id="MF_00303"/>
    </source>
</evidence>
<keyword evidence="9 11" id="KW-0131">Cell cycle</keyword>
<organism evidence="16 17">
    <name type="scientific">Candidatus Solincola sediminis</name>
    <dbReference type="NCBI Taxonomy" id="1797199"/>
    <lineage>
        <taxon>Bacteria</taxon>
        <taxon>Bacillati</taxon>
        <taxon>Actinomycetota</taxon>
        <taxon>Candidatus Geothermincolia</taxon>
        <taxon>Candidatus Geothermincolales</taxon>
        <taxon>Candidatus Geothermincolaceae</taxon>
        <taxon>Candidatus Solincola</taxon>
    </lineage>
</organism>
<evidence type="ECO:0000256" key="7">
    <source>
        <dbReference type="ARBA" id="ARBA00023186"/>
    </source>
</evidence>
<dbReference type="Pfam" id="PF00254">
    <property type="entry name" value="FKBP_C"/>
    <property type="match status" value="1"/>
</dbReference>
<dbReference type="Gene3D" id="3.30.70.1050">
    <property type="entry name" value="Trigger factor ribosome-binding domain"/>
    <property type="match status" value="1"/>
</dbReference>
<evidence type="ECO:0000313" key="16">
    <source>
        <dbReference type="EMBL" id="OFW58736.1"/>
    </source>
</evidence>
<dbReference type="Gene3D" id="1.10.3120.10">
    <property type="entry name" value="Trigger factor, C-terminal domain"/>
    <property type="match status" value="1"/>
</dbReference>
<dbReference type="Gene3D" id="3.10.50.40">
    <property type="match status" value="1"/>
</dbReference>
<proteinExistence type="inferred from homology"/>
<dbReference type="Pfam" id="PF05698">
    <property type="entry name" value="Trigger_C"/>
    <property type="match status" value="1"/>
</dbReference>
<evidence type="ECO:0000256" key="5">
    <source>
        <dbReference type="ARBA" id="ARBA00022618"/>
    </source>
</evidence>
<reference evidence="16 17" key="1">
    <citation type="journal article" date="2016" name="Nat. Commun.">
        <title>Thousands of microbial genomes shed light on interconnected biogeochemical processes in an aquifer system.</title>
        <authorList>
            <person name="Anantharaman K."/>
            <person name="Brown C.T."/>
            <person name="Hug L.A."/>
            <person name="Sharon I."/>
            <person name="Castelle C.J."/>
            <person name="Probst A.J."/>
            <person name="Thomas B.C."/>
            <person name="Singh A."/>
            <person name="Wilkins M.J."/>
            <person name="Karaoz U."/>
            <person name="Brodie E.L."/>
            <person name="Williams K.H."/>
            <person name="Hubbard S.S."/>
            <person name="Banfield J.F."/>
        </authorList>
    </citation>
    <scope>NUCLEOTIDE SEQUENCE [LARGE SCALE GENOMIC DNA]</scope>
</reference>
<dbReference type="PANTHER" id="PTHR30560">
    <property type="entry name" value="TRIGGER FACTOR CHAPERONE AND PEPTIDYL-PROLYL CIS/TRANS ISOMERASE"/>
    <property type="match status" value="1"/>
</dbReference>
<keyword evidence="7 11" id="KW-0143">Chaperone</keyword>
<protein>
    <recommendedName>
        <fullName evidence="4 11">Trigger factor</fullName>
        <shortName evidence="11">TF</shortName>
        <ecNumber evidence="3 11">5.2.1.8</ecNumber>
    </recommendedName>
    <alternativeName>
        <fullName evidence="10 11">PPIase</fullName>
    </alternativeName>
</protein>
<dbReference type="STRING" id="1797197.A2Y75_10585"/>
<dbReference type="GO" id="GO:0015031">
    <property type="term" value="P:protein transport"/>
    <property type="evidence" value="ECO:0007669"/>
    <property type="project" value="UniProtKB-UniRule"/>
</dbReference>
<dbReference type="InterPro" id="IPR008880">
    <property type="entry name" value="Trigger_fac_C"/>
</dbReference>
<evidence type="ECO:0000256" key="12">
    <source>
        <dbReference type="PROSITE-ProRule" id="PRU00277"/>
    </source>
</evidence>
<dbReference type="HAMAP" id="MF_00303">
    <property type="entry name" value="Trigger_factor_Tig"/>
    <property type="match status" value="1"/>
</dbReference>
<dbReference type="GO" id="GO:0003755">
    <property type="term" value="F:peptidyl-prolyl cis-trans isomerase activity"/>
    <property type="evidence" value="ECO:0007669"/>
    <property type="project" value="UniProtKB-UniRule"/>
</dbReference>
<evidence type="ECO:0000256" key="2">
    <source>
        <dbReference type="ARBA" id="ARBA00005464"/>
    </source>
</evidence>
<dbReference type="InterPro" id="IPR037041">
    <property type="entry name" value="Trigger_fac_C_sf"/>
</dbReference>
<comment type="similarity">
    <text evidence="2 11 13">Belongs to the FKBP-type PPIase family. Tig subfamily.</text>
</comment>
<dbReference type="PIRSF" id="PIRSF003095">
    <property type="entry name" value="Trigger_factor"/>
    <property type="match status" value="1"/>
</dbReference>
<dbReference type="EC" id="5.2.1.8" evidence="3 11"/>
<name>A0A1F2WPH2_9ACTN</name>
<dbReference type="SUPFAM" id="SSF102735">
    <property type="entry name" value="Trigger factor ribosome-binding domain"/>
    <property type="match status" value="1"/>
</dbReference>
<evidence type="ECO:0000259" key="15">
    <source>
        <dbReference type="PROSITE" id="PS50059"/>
    </source>
</evidence>
<dbReference type="InterPro" id="IPR001179">
    <property type="entry name" value="PPIase_FKBP_dom"/>
</dbReference>
<evidence type="ECO:0000256" key="9">
    <source>
        <dbReference type="ARBA" id="ARBA00023306"/>
    </source>
</evidence>
<dbReference type="EMBL" id="MELK01000020">
    <property type="protein sequence ID" value="OFW58736.1"/>
    <property type="molecule type" value="Genomic_DNA"/>
</dbReference>
<dbReference type="GO" id="GO:0043335">
    <property type="term" value="P:protein unfolding"/>
    <property type="evidence" value="ECO:0007669"/>
    <property type="project" value="TreeGrafter"/>
</dbReference>
<comment type="caution">
    <text evidence="16">The sequence shown here is derived from an EMBL/GenBank/DDBJ whole genome shotgun (WGS) entry which is preliminary data.</text>
</comment>
<evidence type="ECO:0000256" key="6">
    <source>
        <dbReference type="ARBA" id="ARBA00023110"/>
    </source>
</evidence>
<evidence type="ECO:0000256" key="13">
    <source>
        <dbReference type="RuleBase" id="RU003914"/>
    </source>
</evidence>
<dbReference type="SUPFAM" id="SSF109998">
    <property type="entry name" value="Triger factor/SurA peptide-binding domain-like"/>
    <property type="match status" value="1"/>
</dbReference>
<feature type="compositionally biased region" description="Basic and acidic residues" evidence="14">
    <location>
        <begin position="447"/>
        <end position="469"/>
    </location>
</feature>
<dbReference type="NCBIfam" id="TIGR00115">
    <property type="entry name" value="tig"/>
    <property type="match status" value="1"/>
</dbReference>
<dbReference type="GO" id="GO:0044183">
    <property type="term" value="F:protein folding chaperone"/>
    <property type="evidence" value="ECO:0007669"/>
    <property type="project" value="TreeGrafter"/>
</dbReference>
<keyword evidence="5 11" id="KW-0132">Cell division</keyword>
<keyword evidence="11" id="KW-0963">Cytoplasm</keyword>
<dbReference type="GO" id="GO:0005737">
    <property type="term" value="C:cytoplasm"/>
    <property type="evidence" value="ECO:0007669"/>
    <property type="project" value="UniProtKB-SubCell"/>
</dbReference>
<comment type="domain">
    <text evidence="11">Consists of 3 domains; the N-terminus binds the ribosome, the middle domain has PPIase activity, while the C-terminus has intrinsic chaperone activity on its own.</text>
</comment>
<evidence type="ECO:0000256" key="8">
    <source>
        <dbReference type="ARBA" id="ARBA00023235"/>
    </source>
</evidence>
<comment type="subcellular location">
    <subcellularLocation>
        <location evidence="11">Cytoplasm</location>
    </subcellularLocation>
    <text evidence="11">About half TF is bound to the ribosome near the polypeptide exit tunnel while the other half is free in the cytoplasm.</text>
</comment>
<dbReference type="InterPro" id="IPR008881">
    <property type="entry name" value="Trigger_fac_ribosome-bd_bac"/>
</dbReference>
<evidence type="ECO:0000256" key="14">
    <source>
        <dbReference type="SAM" id="MobiDB-lite"/>
    </source>
</evidence>
<dbReference type="SUPFAM" id="SSF54534">
    <property type="entry name" value="FKBP-like"/>
    <property type="match status" value="1"/>
</dbReference>
<evidence type="ECO:0000313" key="17">
    <source>
        <dbReference type="Proteomes" id="UP000177876"/>
    </source>
</evidence>
<evidence type="ECO:0000256" key="10">
    <source>
        <dbReference type="ARBA" id="ARBA00029986"/>
    </source>
</evidence>
<comment type="catalytic activity">
    <reaction evidence="1 11 12">
        <text>[protein]-peptidylproline (omega=180) = [protein]-peptidylproline (omega=0)</text>
        <dbReference type="Rhea" id="RHEA:16237"/>
        <dbReference type="Rhea" id="RHEA-COMP:10747"/>
        <dbReference type="Rhea" id="RHEA-COMP:10748"/>
        <dbReference type="ChEBI" id="CHEBI:83833"/>
        <dbReference type="ChEBI" id="CHEBI:83834"/>
        <dbReference type="EC" id="5.2.1.8"/>
    </reaction>
</comment>
<dbReference type="InterPro" id="IPR046357">
    <property type="entry name" value="PPIase_dom_sf"/>
</dbReference>
<accession>A0A1F2WPH2</accession>
<keyword evidence="6 11" id="KW-0697">Rotamase</keyword>
<sequence length="469" mass="53161">MALKAELEELEPNKVTVKVEVPAEDIKKAIDRAFRDLSREVAIPGFRKGKVPRRVLQARLGMEPIYEEVKQSNLPDYYAEALKQLGVEPIAEPEIELDEIEIEEGKPLLFNAIVEIKPRVEVENYKGIEVEKPNTEVTEEDIKRVIDATRDKFATLEVASGKTLGEGDYALIDFEGSVNDQPFEGSSGKDFMLEVGSQEIWPEFNKELTGKRKGDILDVKVKMPEQYPVEGMAGQTASFKVIVKEVKVKKLPEADDGFAKEASKFDTLDELKEDVRTRLEEAKKSQAEESVRMQVLEKLAKELDVQIPHRMLHDYAHQKEHELEARLAGRGISIDSYLKAMDYTEKRMEEEFEEEAERLIRNELVLESVIRSESIEVNDKEIKEEIERLSAMLGIKPEDYRAALDKRGSMEEFREELKQQKALKFLGEHAVFAGEGGNIAAGEAEAEPEKAEKEEAQEPEEAGKNPEAD</sequence>
<dbReference type="PROSITE" id="PS50059">
    <property type="entry name" value="FKBP_PPIASE"/>
    <property type="match status" value="1"/>
</dbReference>
<dbReference type="Proteomes" id="UP000177876">
    <property type="component" value="Unassembled WGS sequence"/>
</dbReference>
<dbReference type="GO" id="GO:0051083">
    <property type="term" value="P:'de novo' cotranslational protein folding"/>
    <property type="evidence" value="ECO:0007669"/>
    <property type="project" value="TreeGrafter"/>
</dbReference>
<dbReference type="GO" id="GO:0051301">
    <property type="term" value="P:cell division"/>
    <property type="evidence" value="ECO:0007669"/>
    <property type="project" value="UniProtKB-KW"/>
</dbReference>
<dbReference type="Pfam" id="PF05697">
    <property type="entry name" value="Trigger_N"/>
    <property type="match status" value="1"/>
</dbReference>
<gene>
    <name evidence="11" type="primary">tig</name>
    <name evidence="16" type="ORF">A2Y75_10585</name>
</gene>
<dbReference type="InterPro" id="IPR036611">
    <property type="entry name" value="Trigger_fac_ribosome-bd_sf"/>
</dbReference>
<comment type="function">
    <text evidence="11">Involved in protein export. Acts as a chaperone by maintaining the newly synthesized protein in an open conformation. Functions as a peptidyl-prolyl cis-trans isomerase.</text>
</comment>
<dbReference type="PANTHER" id="PTHR30560:SF3">
    <property type="entry name" value="TRIGGER FACTOR-LIKE PROTEIN TIG, CHLOROPLASTIC"/>
    <property type="match status" value="1"/>
</dbReference>
<feature type="domain" description="PPIase FKBP-type" evidence="15">
    <location>
        <begin position="167"/>
        <end position="252"/>
    </location>
</feature>
<feature type="region of interest" description="Disordered" evidence="14">
    <location>
        <begin position="436"/>
        <end position="469"/>
    </location>
</feature>
<evidence type="ECO:0000256" key="3">
    <source>
        <dbReference type="ARBA" id="ARBA00013194"/>
    </source>
</evidence>
<keyword evidence="8 11" id="KW-0413">Isomerase</keyword>
<evidence type="ECO:0000256" key="1">
    <source>
        <dbReference type="ARBA" id="ARBA00000971"/>
    </source>
</evidence>